<comment type="catalytic activity">
    <reaction evidence="6">
        <text>arsenic triglutathione + [thioredoxin]-dithiol + S-adenosyl-L-methionine + 2 H2O = methylarsonous acid + [thioredoxin]-disulfide + 3 glutathione + S-adenosyl-L-homocysteine + H(+)</text>
        <dbReference type="Rhea" id="RHEA:69460"/>
        <dbReference type="Rhea" id="RHEA-COMP:10698"/>
        <dbReference type="Rhea" id="RHEA-COMP:10700"/>
        <dbReference type="ChEBI" id="CHEBI:15377"/>
        <dbReference type="ChEBI" id="CHEBI:15378"/>
        <dbReference type="ChEBI" id="CHEBI:17826"/>
        <dbReference type="ChEBI" id="CHEBI:29950"/>
        <dbReference type="ChEBI" id="CHEBI:50058"/>
        <dbReference type="ChEBI" id="CHEBI:57856"/>
        <dbReference type="ChEBI" id="CHEBI:57925"/>
        <dbReference type="ChEBI" id="CHEBI:59789"/>
        <dbReference type="ChEBI" id="CHEBI:183640"/>
        <dbReference type="EC" id="2.1.1.137"/>
    </reaction>
</comment>
<evidence type="ECO:0000313" key="11">
    <source>
        <dbReference type="Proteomes" id="UP000320679"/>
    </source>
</evidence>
<dbReference type="InterPro" id="IPR026669">
    <property type="entry name" value="Arsenite_MeTrfase-like"/>
</dbReference>
<evidence type="ECO:0000256" key="2">
    <source>
        <dbReference type="ARBA" id="ARBA00022691"/>
    </source>
</evidence>
<gene>
    <name evidence="10" type="primary">arsM</name>
    <name evidence="10" type="ORF">E3J59_06985</name>
</gene>
<organism evidence="10 11">
    <name type="scientific">Aerophobetes bacterium</name>
    <dbReference type="NCBI Taxonomy" id="2030807"/>
    <lineage>
        <taxon>Bacteria</taxon>
        <taxon>Candidatus Aerophobota</taxon>
    </lineage>
</organism>
<dbReference type="Proteomes" id="UP000320679">
    <property type="component" value="Unassembled WGS sequence"/>
</dbReference>
<dbReference type="SUPFAM" id="SSF53335">
    <property type="entry name" value="S-adenosyl-L-methionine-dependent methyltransferases"/>
    <property type="match status" value="1"/>
</dbReference>
<dbReference type="EC" id="2.1.1.137" evidence="4"/>
<protein>
    <recommendedName>
        <fullName evidence="5">Arsenite methyltransferase</fullName>
        <ecNumber evidence="4">2.1.1.137</ecNumber>
    </recommendedName>
</protein>
<dbReference type="Gene3D" id="3.40.50.150">
    <property type="entry name" value="Vaccinia Virus protein VP39"/>
    <property type="match status" value="1"/>
</dbReference>
<comment type="catalytic activity">
    <reaction evidence="7">
        <text>arsenic triglutathione + 2 [thioredoxin]-dithiol + 2 S-adenosyl-L-methionine + H2O = dimethylarsinous acid + 2 [thioredoxin]-disulfide + 3 glutathione + 2 S-adenosyl-L-homocysteine + 2 H(+)</text>
        <dbReference type="Rhea" id="RHEA:69464"/>
        <dbReference type="Rhea" id="RHEA-COMP:10698"/>
        <dbReference type="Rhea" id="RHEA-COMP:10700"/>
        <dbReference type="ChEBI" id="CHEBI:15377"/>
        <dbReference type="ChEBI" id="CHEBI:15378"/>
        <dbReference type="ChEBI" id="CHEBI:23808"/>
        <dbReference type="ChEBI" id="CHEBI:29950"/>
        <dbReference type="ChEBI" id="CHEBI:50058"/>
        <dbReference type="ChEBI" id="CHEBI:57856"/>
        <dbReference type="ChEBI" id="CHEBI:57925"/>
        <dbReference type="ChEBI" id="CHEBI:59789"/>
        <dbReference type="ChEBI" id="CHEBI:183640"/>
        <dbReference type="EC" id="2.1.1.137"/>
    </reaction>
</comment>
<evidence type="ECO:0000256" key="6">
    <source>
        <dbReference type="ARBA" id="ARBA00047941"/>
    </source>
</evidence>
<keyword evidence="2" id="KW-0949">S-adenosyl-L-methionine</keyword>
<keyword evidence="1 10" id="KW-0808">Transferase</keyword>
<dbReference type="PANTHER" id="PTHR43675:SF8">
    <property type="entry name" value="ARSENITE METHYLTRANSFERASE"/>
    <property type="match status" value="1"/>
</dbReference>
<comment type="similarity">
    <text evidence="3">Belongs to the methyltransferase superfamily. Arsenite methyltransferase family.</text>
</comment>
<evidence type="ECO:0000259" key="9">
    <source>
        <dbReference type="Pfam" id="PF13847"/>
    </source>
</evidence>
<evidence type="ECO:0000256" key="5">
    <source>
        <dbReference type="ARBA" id="ARBA00034545"/>
    </source>
</evidence>
<evidence type="ECO:0000256" key="7">
    <source>
        <dbReference type="ARBA" id="ARBA00047943"/>
    </source>
</evidence>
<evidence type="ECO:0000256" key="3">
    <source>
        <dbReference type="ARBA" id="ARBA00034487"/>
    </source>
</evidence>
<dbReference type="GO" id="GO:0030791">
    <property type="term" value="F:arsenite methyltransferase activity"/>
    <property type="evidence" value="ECO:0007669"/>
    <property type="project" value="UniProtKB-EC"/>
</dbReference>
<accession>A0A523UKL3</accession>
<dbReference type="EMBL" id="SOJK01000292">
    <property type="protein sequence ID" value="TET43077.1"/>
    <property type="molecule type" value="Genomic_DNA"/>
</dbReference>
<dbReference type="NCBIfam" id="NF008823">
    <property type="entry name" value="PRK11873.1"/>
    <property type="match status" value="1"/>
</dbReference>
<dbReference type="GO" id="GO:0032259">
    <property type="term" value="P:methylation"/>
    <property type="evidence" value="ECO:0007669"/>
    <property type="project" value="UniProtKB-KW"/>
</dbReference>
<dbReference type="Pfam" id="PF13847">
    <property type="entry name" value="Methyltransf_31"/>
    <property type="match status" value="1"/>
</dbReference>
<proteinExistence type="inferred from homology"/>
<evidence type="ECO:0000256" key="8">
    <source>
        <dbReference type="ARBA" id="ARBA00048428"/>
    </source>
</evidence>
<sequence length="260" mass="28336">MKKELNKEKVKEFVKDRYGKIAKENVGDRGQSCECCGAASAVEQAEAIGYSKKELEKIPDSAIIGLGCGNPVALATLREGETVLDLGSGGGIDVFLAANKVGENGRVIGIDMTQEMIKKARENAKKGGYHNVEFRLGEIEHLPVEDNSIDVILSNCVINLSVDKPKVFQEAYRVLKPGGKLMISDLVTEGELPEEIRKSFDAWAGCIAGALEKKEYMDTIKNAGFQEGRIVSQNTFSEKDMSKELSGKITSVKIEAHKPK</sequence>
<feature type="domain" description="Methyltransferase" evidence="9">
    <location>
        <begin position="78"/>
        <end position="224"/>
    </location>
</feature>
<keyword evidence="10" id="KW-0489">Methyltransferase</keyword>
<comment type="catalytic activity">
    <reaction evidence="8">
        <text>arsenic triglutathione + 3 [thioredoxin]-dithiol + 3 S-adenosyl-L-methionine = trimethylarsine + 3 [thioredoxin]-disulfide + 3 glutathione + 3 S-adenosyl-L-homocysteine + 3 H(+)</text>
        <dbReference type="Rhea" id="RHEA:69432"/>
        <dbReference type="Rhea" id="RHEA-COMP:10698"/>
        <dbReference type="Rhea" id="RHEA-COMP:10700"/>
        <dbReference type="ChEBI" id="CHEBI:15378"/>
        <dbReference type="ChEBI" id="CHEBI:27130"/>
        <dbReference type="ChEBI" id="CHEBI:29950"/>
        <dbReference type="ChEBI" id="CHEBI:50058"/>
        <dbReference type="ChEBI" id="CHEBI:57856"/>
        <dbReference type="ChEBI" id="CHEBI:57925"/>
        <dbReference type="ChEBI" id="CHEBI:59789"/>
        <dbReference type="ChEBI" id="CHEBI:183640"/>
        <dbReference type="EC" id="2.1.1.137"/>
    </reaction>
</comment>
<dbReference type="InterPro" id="IPR025714">
    <property type="entry name" value="Methyltranfer_dom"/>
</dbReference>
<evidence type="ECO:0000313" key="10">
    <source>
        <dbReference type="EMBL" id="TET43077.1"/>
    </source>
</evidence>
<dbReference type="CDD" id="cd02440">
    <property type="entry name" value="AdoMet_MTases"/>
    <property type="match status" value="1"/>
</dbReference>
<reference evidence="10 11" key="1">
    <citation type="submission" date="2019-03" db="EMBL/GenBank/DDBJ databases">
        <title>Metabolic potential of uncultured bacteria and archaea associated with petroleum seepage in deep-sea sediments.</title>
        <authorList>
            <person name="Dong X."/>
            <person name="Hubert C."/>
        </authorList>
    </citation>
    <scope>NUCLEOTIDE SEQUENCE [LARGE SCALE GENOMIC DNA]</scope>
    <source>
        <strain evidence="10">E29_bin78</strain>
    </source>
</reference>
<dbReference type="AlphaFoldDB" id="A0A523UKL3"/>
<dbReference type="InterPro" id="IPR029063">
    <property type="entry name" value="SAM-dependent_MTases_sf"/>
</dbReference>
<dbReference type="PANTHER" id="PTHR43675">
    <property type="entry name" value="ARSENITE METHYLTRANSFERASE"/>
    <property type="match status" value="1"/>
</dbReference>
<evidence type="ECO:0000256" key="4">
    <source>
        <dbReference type="ARBA" id="ARBA00034521"/>
    </source>
</evidence>
<name>A0A523UKL3_UNCAE</name>
<comment type="caution">
    <text evidence="10">The sequence shown here is derived from an EMBL/GenBank/DDBJ whole genome shotgun (WGS) entry which is preliminary data.</text>
</comment>
<evidence type="ECO:0000256" key="1">
    <source>
        <dbReference type="ARBA" id="ARBA00022679"/>
    </source>
</evidence>